<gene>
    <name evidence="10" type="primary">proS</name>
    <name evidence="12" type="ORF">SAMN04487861_13612</name>
</gene>
<evidence type="ECO:0000256" key="5">
    <source>
        <dbReference type="ARBA" id="ARBA00022741"/>
    </source>
</evidence>
<dbReference type="RefSeq" id="WP_075445753.1">
    <property type="nucleotide sequence ID" value="NZ_FOQK01000036.1"/>
</dbReference>
<dbReference type="FunFam" id="3.30.930.10:FF:000066">
    <property type="entry name" value="Proline--tRNA ligase"/>
    <property type="match status" value="1"/>
</dbReference>
<dbReference type="InterPro" id="IPR045864">
    <property type="entry name" value="aa-tRNA-synth_II/BPL/LPL"/>
</dbReference>
<dbReference type="InterPro" id="IPR044140">
    <property type="entry name" value="ProRS_anticodon_short"/>
</dbReference>
<dbReference type="GO" id="GO:0016740">
    <property type="term" value="F:transferase activity"/>
    <property type="evidence" value="ECO:0007669"/>
    <property type="project" value="UniProtKB-ARBA"/>
</dbReference>
<keyword evidence="4 10" id="KW-0436">Ligase</keyword>
<dbReference type="GO" id="GO:0005524">
    <property type="term" value="F:ATP binding"/>
    <property type="evidence" value="ECO:0007669"/>
    <property type="project" value="UniProtKB-UniRule"/>
</dbReference>
<dbReference type="PANTHER" id="PTHR42753">
    <property type="entry name" value="MITOCHONDRIAL RIBOSOME PROTEIN L39/PROLYL-TRNA LIGASE FAMILY MEMBER"/>
    <property type="match status" value="1"/>
</dbReference>
<proteinExistence type="inferred from homology"/>
<dbReference type="SUPFAM" id="SSF52954">
    <property type="entry name" value="Class II aaRS ABD-related"/>
    <property type="match status" value="1"/>
</dbReference>
<dbReference type="InterPro" id="IPR036754">
    <property type="entry name" value="YbaK/aa-tRNA-synt-asso_dom_sf"/>
</dbReference>
<keyword evidence="8 10" id="KW-0030">Aminoacyl-tRNA synthetase</keyword>
<dbReference type="SUPFAM" id="SSF55826">
    <property type="entry name" value="YbaK/ProRS associated domain"/>
    <property type="match status" value="1"/>
</dbReference>
<reference evidence="12 13" key="1">
    <citation type="submission" date="2016-10" db="EMBL/GenBank/DDBJ databases">
        <authorList>
            <person name="de Groot N.N."/>
        </authorList>
    </citation>
    <scope>NUCLEOTIDE SEQUENCE [LARGE SCALE GENOMIC DNA]</scope>
    <source>
        <strain evidence="12 13">Z108</strain>
    </source>
</reference>
<sequence>MRASNLYAPTLRNTPAEAEIVSHQLMYRAGMIRKVAGGMYNFLPLGWRVIRKIEAIIREEMDAAGGQEVGMPILQPAELWEESGRWAAYGDEMMRIKDRHGRNFCLGPTHEEMMTELVRDEVRSYKQLPLMLYQIQDKFRDERRPRFGLMRSREFIMKDLYSFDKDIEGMNESYQKMYDAYTNIYTRMGLKFRPVEADNGAIGGGHSHEFTVLADAGESNIAYCTACDYAASDEKAELAPIAAAAEEALPLEKVATPGTDTIEKLAQFLNVPVEKTIKAVAYQSDTDQLVLAFVRGDHEVNEVKVINQLEGALDLRMADDDAIKAVGGCPGFMSPIGIKEGTLILVDPTVMNMANAVAGANEADHHYKNVNPQRDFTQASIVVTDLRMVKEGDACPRCGAPLTMTRGIEAGQVFTLGTKYSQAMGATFLDEKGKEQPLYMGCYGIGVGRTMAAAIEQNNDEQGIIWPRAIAPFEVVVVAVNAKKEEQLQYAEAVYGECRQAGIDTLLDDRKERAGVKFADCDLIGYPVRVVIGPKAVEEGQIEVKVRKTGEVFTFSREEYLAKVQELLQNL</sequence>
<evidence type="ECO:0000256" key="3">
    <source>
        <dbReference type="ARBA" id="ARBA00022490"/>
    </source>
</evidence>
<dbReference type="InterPro" id="IPR004154">
    <property type="entry name" value="Anticodon-bd"/>
</dbReference>
<dbReference type="InterPro" id="IPR036621">
    <property type="entry name" value="Anticodon-bd_dom_sf"/>
</dbReference>
<dbReference type="GO" id="GO:0005829">
    <property type="term" value="C:cytosol"/>
    <property type="evidence" value="ECO:0007669"/>
    <property type="project" value="TreeGrafter"/>
</dbReference>
<evidence type="ECO:0000313" key="13">
    <source>
        <dbReference type="Proteomes" id="UP000183639"/>
    </source>
</evidence>
<dbReference type="PROSITE" id="PS50862">
    <property type="entry name" value="AA_TRNA_LIGASE_II"/>
    <property type="match status" value="1"/>
</dbReference>
<dbReference type="EC" id="6.1.1.15" evidence="10"/>
<dbReference type="Pfam" id="PF00587">
    <property type="entry name" value="tRNA-synt_2b"/>
    <property type="match status" value="1"/>
</dbReference>
<dbReference type="InterPro" id="IPR002316">
    <property type="entry name" value="Pro-tRNA-ligase_IIa"/>
</dbReference>
<comment type="subcellular location">
    <subcellularLocation>
        <location evidence="1 10">Cytoplasm</location>
    </subcellularLocation>
</comment>
<keyword evidence="7 10" id="KW-0648">Protein biosynthesis</keyword>
<evidence type="ECO:0000256" key="7">
    <source>
        <dbReference type="ARBA" id="ARBA00022917"/>
    </source>
</evidence>
<evidence type="ECO:0000256" key="4">
    <source>
        <dbReference type="ARBA" id="ARBA00022598"/>
    </source>
</evidence>
<keyword evidence="5 10" id="KW-0547">Nucleotide-binding</keyword>
<dbReference type="NCBIfam" id="TIGR00409">
    <property type="entry name" value="proS_fam_II"/>
    <property type="match status" value="1"/>
</dbReference>
<dbReference type="Gene3D" id="3.40.50.800">
    <property type="entry name" value="Anticodon-binding domain"/>
    <property type="match status" value="1"/>
</dbReference>
<dbReference type="GO" id="GO:0004827">
    <property type="term" value="F:proline-tRNA ligase activity"/>
    <property type="evidence" value="ECO:0007669"/>
    <property type="project" value="UniProtKB-UniRule"/>
</dbReference>
<evidence type="ECO:0000256" key="8">
    <source>
        <dbReference type="ARBA" id="ARBA00023146"/>
    </source>
</evidence>
<evidence type="ECO:0000256" key="2">
    <source>
        <dbReference type="ARBA" id="ARBA00011738"/>
    </source>
</evidence>
<dbReference type="GO" id="GO:0002161">
    <property type="term" value="F:aminoacyl-tRNA deacylase activity"/>
    <property type="evidence" value="ECO:0007669"/>
    <property type="project" value="InterPro"/>
</dbReference>
<evidence type="ECO:0000313" key="12">
    <source>
        <dbReference type="EMBL" id="SFI41365.1"/>
    </source>
</evidence>
<feature type="domain" description="Aminoacyl-transfer RNA synthetases class-II family profile" evidence="11">
    <location>
        <begin position="38"/>
        <end position="467"/>
    </location>
</feature>
<dbReference type="Pfam" id="PF03129">
    <property type="entry name" value="HGTP_anticodon"/>
    <property type="match status" value="1"/>
</dbReference>
<dbReference type="HAMAP" id="MF_01569">
    <property type="entry name" value="Pro_tRNA_synth_type1"/>
    <property type="match status" value="1"/>
</dbReference>
<dbReference type="CDD" id="cd00861">
    <property type="entry name" value="ProRS_anticodon_short"/>
    <property type="match status" value="1"/>
</dbReference>
<comment type="similarity">
    <text evidence="10">Belongs to the class-II aminoacyl-tRNA synthetase family. ProS type 1 subfamily.</text>
</comment>
<evidence type="ECO:0000256" key="1">
    <source>
        <dbReference type="ARBA" id="ARBA00004496"/>
    </source>
</evidence>
<dbReference type="PANTHER" id="PTHR42753:SF2">
    <property type="entry name" value="PROLINE--TRNA LIGASE"/>
    <property type="match status" value="1"/>
</dbReference>
<comment type="function">
    <text evidence="10">Catalyzes the attachment of proline to tRNA(Pro) in a two-step reaction: proline is first activated by ATP to form Pro-AMP and then transferred to the acceptor end of tRNA(Pro). As ProRS can inadvertently accommodate and process non-cognate amino acids such as alanine and cysteine, to avoid such errors it has two additional distinct editing activities against alanine. One activity is designated as 'pretransfer' editing and involves the tRNA(Pro)-independent hydrolysis of activated Ala-AMP. The other activity is designated 'posttransfer' editing and involves deacylation of mischarged Ala-tRNA(Pro). The misacylated Cys-tRNA(Pro) is not edited by ProRS.</text>
</comment>
<protein>
    <recommendedName>
        <fullName evidence="10">Proline--tRNA ligase</fullName>
        <ecNumber evidence="10">6.1.1.15</ecNumber>
    </recommendedName>
    <alternativeName>
        <fullName evidence="10">Prolyl-tRNA synthetase</fullName>
        <shortName evidence="10">ProRS</shortName>
    </alternativeName>
</protein>
<dbReference type="Gene3D" id="3.30.930.10">
    <property type="entry name" value="Bira Bifunctional Protein, Domain 2"/>
    <property type="match status" value="2"/>
</dbReference>
<dbReference type="InterPro" id="IPR002314">
    <property type="entry name" value="aa-tRNA-synt_IIb"/>
</dbReference>
<keyword evidence="6 10" id="KW-0067">ATP-binding</keyword>
<dbReference type="AlphaFoldDB" id="A0A1I3I039"/>
<dbReference type="FunFam" id="3.40.50.800:FF:000011">
    <property type="entry name" value="Proline--tRNA ligase"/>
    <property type="match status" value="1"/>
</dbReference>
<comment type="subunit">
    <text evidence="2 10">Homodimer.</text>
</comment>
<evidence type="ECO:0000256" key="6">
    <source>
        <dbReference type="ARBA" id="ARBA00022840"/>
    </source>
</evidence>
<evidence type="ECO:0000256" key="10">
    <source>
        <dbReference type="HAMAP-Rule" id="MF_01569"/>
    </source>
</evidence>
<dbReference type="Proteomes" id="UP000183639">
    <property type="component" value="Unassembled WGS sequence"/>
</dbReference>
<dbReference type="PRINTS" id="PR01046">
    <property type="entry name" value="TRNASYNTHPRO"/>
</dbReference>
<evidence type="ECO:0000256" key="9">
    <source>
        <dbReference type="ARBA" id="ARBA00047671"/>
    </source>
</evidence>
<dbReference type="PIRSF" id="PIRSF001535">
    <property type="entry name" value="ProRS_1"/>
    <property type="match status" value="1"/>
</dbReference>
<dbReference type="InterPro" id="IPR050062">
    <property type="entry name" value="Pro-tRNA_synthetase"/>
</dbReference>
<name>A0A1I3I039_SELRU</name>
<dbReference type="OrthoDB" id="9809052at2"/>
<dbReference type="Pfam" id="PF04073">
    <property type="entry name" value="tRNA_edit"/>
    <property type="match status" value="1"/>
</dbReference>
<dbReference type="GO" id="GO:0140096">
    <property type="term" value="F:catalytic activity, acting on a protein"/>
    <property type="evidence" value="ECO:0007669"/>
    <property type="project" value="UniProtKB-ARBA"/>
</dbReference>
<dbReference type="CDD" id="cd04334">
    <property type="entry name" value="ProRS-INS"/>
    <property type="match status" value="1"/>
</dbReference>
<dbReference type="EMBL" id="FOQK01000036">
    <property type="protein sequence ID" value="SFI41365.1"/>
    <property type="molecule type" value="Genomic_DNA"/>
</dbReference>
<dbReference type="InterPro" id="IPR006195">
    <property type="entry name" value="aa-tRNA-synth_II"/>
</dbReference>
<accession>A0A1I3I039</accession>
<dbReference type="CDD" id="cd00779">
    <property type="entry name" value="ProRS_core_prok"/>
    <property type="match status" value="1"/>
</dbReference>
<evidence type="ECO:0000259" key="11">
    <source>
        <dbReference type="PROSITE" id="PS50862"/>
    </source>
</evidence>
<dbReference type="GO" id="GO:0006433">
    <property type="term" value="P:prolyl-tRNA aminoacylation"/>
    <property type="evidence" value="ECO:0007669"/>
    <property type="project" value="UniProtKB-UniRule"/>
</dbReference>
<dbReference type="InterPro" id="IPR023717">
    <property type="entry name" value="Pro-tRNA-Synthase_IIa_type1"/>
</dbReference>
<comment type="domain">
    <text evidence="10">Consists of three domains: the N-terminal catalytic domain, the editing domain and the C-terminal anticodon-binding domain.</text>
</comment>
<keyword evidence="3 10" id="KW-0963">Cytoplasm</keyword>
<dbReference type="NCBIfam" id="NF006625">
    <property type="entry name" value="PRK09194.1"/>
    <property type="match status" value="1"/>
</dbReference>
<dbReference type="InterPro" id="IPR004500">
    <property type="entry name" value="Pro-tRNA-synth_IIa_bac-type"/>
</dbReference>
<organism evidence="12 13">
    <name type="scientific">Selenomonas ruminantium</name>
    <dbReference type="NCBI Taxonomy" id="971"/>
    <lineage>
        <taxon>Bacteria</taxon>
        <taxon>Bacillati</taxon>
        <taxon>Bacillota</taxon>
        <taxon>Negativicutes</taxon>
        <taxon>Selenomonadales</taxon>
        <taxon>Selenomonadaceae</taxon>
        <taxon>Selenomonas</taxon>
    </lineage>
</organism>
<dbReference type="InterPro" id="IPR033730">
    <property type="entry name" value="ProRS_core_prok"/>
</dbReference>
<comment type="catalytic activity">
    <reaction evidence="9 10">
        <text>tRNA(Pro) + L-proline + ATP = L-prolyl-tRNA(Pro) + AMP + diphosphate</text>
        <dbReference type="Rhea" id="RHEA:14305"/>
        <dbReference type="Rhea" id="RHEA-COMP:9700"/>
        <dbReference type="Rhea" id="RHEA-COMP:9702"/>
        <dbReference type="ChEBI" id="CHEBI:30616"/>
        <dbReference type="ChEBI" id="CHEBI:33019"/>
        <dbReference type="ChEBI" id="CHEBI:60039"/>
        <dbReference type="ChEBI" id="CHEBI:78442"/>
        <dbReference type="ChEBI" id="CHEBI:78532"/>
        <dbReference type="ChEBI" id="CHEBI:456215"/>
        <dbReference type="EC" id="6.1.1.15"/>
    </reaction>
</comment>
<dbReference type="InterPro" id="IPR007214">
    <property type="entry name" value="YbaK/aa-tRNA-synth-assoc-dom"/>
</dbReference>
<dbReference type="SUPFAM" id="SSF55681">
    <property type="entry name" value="Class II aaRS and biotin synthetases"/>
    <property type="match status" value="1"/>
</dbReference>